<keyword evidence="5 8" id="KW-0472">Membrane</keyword>
<evidence type="ECO:0000256" key="1">
    <source>
        <dbReference type="ARBA" id="ARBA00004167"/>
    </source>
</evidence>
<evidence type="ECO:0000313" key="9">
    <source>
        <dbReference type="EMBL" id="KAK0616154.1"/>
    </source>
</evidence>
<dbReference type="Pfam" id="PF11807">
    <property type="entry name" value="UstYa"/>
    <property type="match status" value="1"/>
</dbReference>
<sequence length="285" mass="32120">MPEYSILHQNESLTDLSTDDGLEKKANATCLDRSYQRHSSLKLAWMIHAVMALINVCFLTWTLSRPAVFGTAVSTTLLRNFGSEPRKFEFYGIYLPDGSLSPRLTNNLTGPPRAALNSAWRELQKYSDILVSNDELGPLANDPTVVRATDGSGSYSMLAVYHGLHCVERLHHVLYTDHYYPNMTSSEVFLLKQHTEHCLDYLRQYIQCNADTTIIPMHWAGDSLKPTPVDNGDHQCVDWDQLERWGREHSFNPRKTGLLVHPHLGDPYVSDPDGKHLNLGVSGGE</sequence>
<organism evidence="9 10">
    <name type="scientific">Immersiella caudata</name>
    <dbReference type="NCBI Taxonomy" id="314043"/>
    <lineage>
        <taxon>Eukaryota</taxon>
        <taxon>Fungi</taxon>
        <taxon>Dikarya</taxon>
        <taxon>Ascomycota</taxon>
        <taxon>Pezizomycotina</taxon>
        <taxon>Sordariomycetes</taxon>
        <taxon>Sordariomycetidae</taxon>
        <taxon>Sordariales</taxon>
        <taxon>Lasiosphaeriaceae</taxon>
        <taxon>Immersiella</taxon>
    </lineage>
</organism>
<reference evidence="9" key="1">
    <citation type="submission" date="2023-06" db="EMBL/GenBank/DDBJ databases">
        <title>Genome-scale phylogeny and comparative genomics of the fungal order Sordariales.</title>
        <authorList>
            <consortium name="Lawrence Berkeley National Laboratory"/>
            <person name="Hensen N."/>
            <person name="Bonometti L."/>
            <person name="Westerberg I."/>
            <person name="Brannstrom I.O."/>
            <person name="Guillou S."/>
            <person name="Cros-Aarteil S."/>
            <person name="Calhoun S."/>
            <person name="Haridas S."/>
            <person name="Kuo A."/>
            <person name="Mondo S."/>
            <person name="Pangilinan J."/>
            <person name="Riley R."/>
            <person name="Labutti K."/>
            <person name="Andreopoulos B."/>
            <person name="Lipzen A."/>
            <person name="Chen C."/>
            <person name="Yanf M."/>
            <person name="Daum C."/>
            <person name="Ng V."/>
            <person name="Clum A."/>
            <person name="Steindorff A."/>
            <person name="Ohm R."/>
            <person name="Martin F."/>
            <person name="Silar P."/>
            <person name="Natvig D."/>
            <person name="Lalanne C."/>
            <person name="Gautier V."/>
            <person name="Ament-Velasquez S.L."/>
            <person name="Kruys A."/>
            <person name="Hutchinson M.I."/>
            <person name="Powell A.J."/>
            <person name="Barry K."/>
            <person name="Miller A.N."/>
            <person name="Grigoriev I.V."/>
            <person name="Debuchy R."/>
            <person name="Gladieux P."/>
            <person name="Thoren M.H."/>
            <person name="Johannesson H."/>
        </authorList>
    </citation>
    <scope>NUCLEOTIDE SEQUENCE</scope>
    <source>
        <strain evidence="9">CBS 606.72</strain>
    </source>
</reference>
<evidence type="ECO:0000256" key="3">
    <source>
        <dbReference type="ARBA" id="ARBA00022989"/>
    </source>
</evidence>
<evidence type="ECO:0000256" key="4">
    <source>
        <dbReference type="ARBA" id="ARBA00023026"/>
    </source>
</evidence>
<keyword evidence="2 8" id="KW-0812">Transmembrane</keyword>
<dbReference type="PANTHER" id="PTHR33365">
    <property type="entry name" value="YALI0B05434P"/>
    <property type="match status" value="1"/>
</dbReference>
<accession>A0AA39WIU1</accession>
<dbReference type="GO" id="GO:0043386">
    <property type="term" value="P:mycotoxin biosynthetic process"/>
    <property type="evidence" value="ECO:0007669"/>
    <property type="project" value="InterPro"/>
</dbReference>
<keyword evidence="4" id="KW-0843">Virulence</keyword>
<dbReference type="InterPro" id="IPR021765">
    <property type="entry name" value="UstYa-like"/>
</dbReference>
<comment type="subcellular location">
    <subcellularLocation>
        <location evidence="1">Membrane</location>
        <topology evidence="1">Single-pass membrane protein</topology>
    </subcellularLocation>
</comment>
<feature type="transmembrane region" description="Helical" evidence="8">
    <location>
        <begin position="43"/>
        <end position="63"/>
    </location>
</feature>
<dbReference type="GO" id="GO:0016020">
    <property type="term" value="C:membrane"/>
    <property type="evidence" value="ECO:0007669"/>
    <property type="project" value="UniProtKB-SubCell"/>
</dbReference>
<evidence type="ECO:0000313" key="10">
    <source>
        <dbReference type="Proteomes" id="UP001175000"/>
    </source>
</evidence>
<dbReference type="AlphaFoldDB" id="A0AA39WIU1"/>
<dbReference type="Proteomes" id="UP001175000">
    <property type="component" value="Unassembled WGS sequence"/>
</dbReference>
<comment type="caution">
    <text evidence="9">The sequence shown here is derived from an EMBL/GenBank/DDBJ whole genome shotgun (WGS) entry which is preliminary data.</text>
</comment>
<gene>
    <name evidence="9" type="ORF">B0T14DRAFT_604523</name>
</gene>
<proteinExistence type="inferred from homology"/>
<evidence type="ECO:0000256" key="6">
    <source>
        <dbReference type="ARBA" id="ARBA00023180"/>
    </source>
</evidence>
<evidence type="ECO:0000256" key="2">
    <source>
        <dbReference type="ARBA" id="ARBA00022692"/>
    </source>
</evidence>
<evidence type="ECO:0000256" key="8">
    <source>
        <dbReference type="SAM" id="Phobius"/>
    </source>
</evidence>
<protein>
    <recommendedName>
        <fullName evidence="11">Tat pathway signal sequence</fullName>
    </recommendedName>
</protein>
<name>A0AA39WIU1_9PEZI</name>
<keyword evidence="3 8" id="KW-1133">Transmembrane helix</keyword>
<dbReference type="PANTHER" id="PTHR33365:SF7">
    <property type="entry name" value="TAT PATHWAY SIGNAL SEQUENCE"/>
    <property type="match status" value="1"/>
</dbReference>
<evidence type="ECO:0008006" key="11">
    <source>
        <dbReference type="Google" id="ProtNLM"/>
    </source>
</evidence>
<keyword evidence="6" id="KW-0325">Glycoprotein</keyword>
<evidence type="ECO:0000256" key="5">
    <source>
        <dbReference type="ARBA" id="ARBA00023136"/>
    </source>
</evidence>
<keyword evidence="10" id="KW-1185">Reference proteome</keyword>
<dbReference type="EMBL" id="JAULSU010000005">
    <property type="protein sequence ID" value="KAK0616154.1"/>
    <property type="molecule type" value="Genomic_DNA"/>
</dbReference>
<evidence type="ECO:0000256" key="7">
    <source>
        <dbReference type="ARBA" id="ARBA00035112"/>
    </source>
</evidence>
<comment type="similarity">
    <text evidence="7">Belongs to the ustYa family.</text>
</comment>